<keyword evidence="4" id="KW-1185">Reference proteome</keyword>
<dbReference type="InterPro" id="IPR027051">
    <property type="entry name" value="XdhC_Rossmann_dom"/>
</dbReference>
<dbReference type="EMBL" id="AMQQ01000023">
    <property type="protein sequence ID" value="EKJ94909.1"/>
    <property type="molecule type" value="Genomic_DNA"/>
</dbReference>
<evidence type="ECO:0000313" key="3">
    <source>
        <dbReference type="EMBL" id="EKJ94909.1"/>
    </source>
</evidence>
<name>A0ABP2RR67_RHILU</name>
<protein>
    <recommendedName>
        <fullName evidence="5">Xanthine dehydrogenase accessory factor</fullName>
    </recommendedName>
</protein>
<proteinExistence type="predicted"/>
<dbReference type="Pfam" id="PF13478">
    <property type="entry name" value="XdhC_C"/>
    <property type="match status" value="1"/>
</dbReference>
<dbReference type="PANTHER" id="PTHR30388:SF4">
    <property type="entry name" value="MOLYBDENUM COFACTOR INSERTION CHAPERONE PAOD"/>
    <property type="match status" value="1"/>
</dbReference>
<dbReference type="PANTHER" id="PTHR30388">
    <property type="entry name" value="ALDEHYDE OXIDOREDUCTASE MOLYBDENUM COFACTOR ASSEMBLY PROTEIN"/>
    <property type="match status" value="1"/>
</dbReference>
<accession>A0ABP2RR67</accession>
<comment type="caution">
    <text evidence="3">The sequence shown here is derived from an EMBL/GenBank/DDBJ whole genome shotgun (WGS) entry which is preliminary data.</text>
</comment>
<organism evidence="3 4">
    <name type="scientific">Bradyrhizobium lupini HPC(L)</name>
    <dbReference type="NCBI Taxonomy" id="1229491"/>
    <lineage>
        <taxon>Bacteria</taxon>
        <taxon>Pseudomonadati</taxon>
        <taxon>Pseudomonadota</taxon>
        <taxon>Alphaproteobacteria</taxon>
        <taxon>Hyphomicrobiales</taxon>
        <taxon>Nitrobacteraceae</taxon>
        <taxon>Bradyrhizobium</taxon>
    </lineage>
</organism>
<reference evidence="3 4" key="1">
    <citation type="journal article" date="2013" name="Genome Announc.">
        <title>Genome Sequence of Rhizobium lupini HPC(L) Isolated from Saline Desert Soil, Kutch (Gujarat).</title>
        <authorList>
            <person name="Agarwal L."/>
            <person name="Purohit H.J."/>
        </authorList>
    </citation>
    <scope>NUCLEOTIDE SEQUENCE [LARGE SCALE GENOMIC DNA]</scope>
    <source>
        <strain evidence="4">HPC(L)</strain>
    </source>
</reference>
<evidence type="ECO:0000259" key="1">
    <source>
        <dbReference type="Pfam" id="PF02625"/>
    </source>
</evidence>
<feature type="domain" description="XdhC- CoxI" evidence="1">
    <location>
        <begin position="7"/>
        <end position="56"/>
    </location>
</feature>
<gene>
    <name evidence="3" type="ORF">C241_16618</name>
</gene>
<evidence type="ECO:0008006" key="5">
    <source>
        <dbReference type="Google" id="ProtNLM"/>
    </source>
</evidence>
<feature type="domain" description="XdhC Rossmann" evidence="2">
    <location>
        <begin position="139"/>
        <end position="254"/>
    </location>
</feature>
<dbReference type="InterPro" id="IPR003777">
    <property type="entry name" value="XdhC_CoxI"/>
</dbReference>
<sequence>MTDIVDGASKPLGAHMAVLENGRYCGLVSGGCVEAAVAREAIIALANGNDHICRFGKGSPYFDIVLPCGGGIGLTIHVMRDPDPIAALLAGLADRRPGTLTYDICAHSLTFRPGLAATGWHGSLFNSSYRAETAIVLSGEGVEAKCFEAIASAAGLDVIPAETALNFLDGDPEQAFVLLHHDIARELPVLRAALATQAFFIGCLGSRRTHETRRHILLEEGYTEEQVARIHAPVGLFGPAREARGVAVSVLAEIISLIEARRGHPV</sequence>
<evidence type="ECO:0000313" key="4">
    <source>
        <dbReference type="Proteomes" id="UP000017668"/>
    </source>
</evidence>
<dbReference type="InterPro" id="IPR052698">
    <property type="entry name" value="MoCofactor_Util/Proc"/>
</dbReference>
<dbReference type="Pfam" id="PF02625">
    <property type="entry name" value="XdhC_CoxI"/>
    <property type="match status" value="1"/>
</dbReference>
<evidence type="ECO:0000259" key="2">
    <source>
        <dbReference type="Pfam" id="PF13478"/>
    </source>
</evidence>
<dbReference type="Proteomes" id="UP000017668">
    <property type="component" value="Unassembled WGS sequence"/>
</dbReference>
<dbReference type="Gene3D" id="3.40.50.720">
    <property type="entry name" value="NAD(P)-binding Rossmann-like Domain"/>
    <property type="match status" value="1"/>
</dbReference>